<dbReference type="SUPFAM" id="SSF116846">
    <property type="entry name" value="MIT domain"/>
    <property type="match status" value="1"/>
</dbReference>
<gene>
    <name evidence="2" type="ORF">DSPE1174_LOCUS12714</name>
</gene>
<protein>
    <recommendedName>
        <fullName evidence="1">MIT domain-containing protein</fullName>
    </recommendedName>
</protein>
<reference evidence="2" key="1">
    <citation type="submission" date="2021-01" db="EMBL/GenBank/DDBJ databases">
        <authorList>
            <person name="Corre E."/>
            <person name="Pelletier E."/>
            <person name="Niang G."/>
            <person name="Scheremetjew M."/>
            <person name="Finn R."/>
            <person name="Kale V."/>
            <person name="Holt S."/>
            <person name="Cochrane G."/>
            <person name="Meng A."/>
            <person name="Brown T."/>
            <person name="Cohen L."/>
        </authorList>
    </citation>
    <scope>NUCLEOTIDE SEQUENCE</scope>
    <source>
        <strain evidence="2">CCMP1381</strain>
    </source>
</reference>
<dbReference type="AlphaFoldDB" id="A0A7S2C7U3"/>
<dbReference type="Gene3D" id="1.20.58.80">
    <property type="entry name" value="Phosphotransferase system, lactose/cellobiose-type IIA subunit"/>
    <property type="match status" value="1"/>
</dbReference>
<dbReference type="Pfam" id="PF04212">
    <property type="entry name" value="MIT"/>
    <property type="match status" value="1"/>
</dbReference>
<dbReference type="EMBL" id="HBGS01025037">
    <property type="protein sequence ID" value="CAD9417585.1"/>
    <property type="molecule type" value="Transcribed_RNA"/>
</dbReference>
<dbReference type="InterPro" id="IPR036181">
    <property type="entry name" value="MIT_dom_sf"/>
</dbReference>
<feature type="domain" description="MIT" evidence="1">
    <location>
        <begin position="63"/>
        <end position="141"/>
    </location>
</feature>
<sequence length="238" mass="25756">MKNTRADMMEKSVGDLLAMNGEDEEDDVTPEELAAVISEMTAGNEENAAAAEEQPRLLLSTQSKAALQRGLALAQAAVSLDQHRRFEEALSHYDRAIDALGQGLNDTSMASSSREHLVETMHGYLDRAQALRLSMPADLKFASSDTRTAAIEAMAQAGFGTLPRGVKLRKEAEKVMPGPDAVSTDPATVANAWRTFVLYTEVVDCLLAFMKVKGMNSNVEKAIGQALDVIEAMKRILS</sequence>
<dbReference type="InterPro" id="IPR007330">
    <property type="entry name" value="MIT_dom"/>
</dbReference>
<proteinExistence type="predicted"/>
<accession>A0A7S2C7U3</accession>
<evidence type="ECO:0000259" key="1">
    <source>
        <dbReference type="SMART" id="SM00745"/>
    </source>
</evidence>
<name>A0A7S2C7U3_9STRA</name>
<organism evidence="2">
    <name type="scientific">Octactis speculum</name>
    <dbReference type="NCBI Taxonomy" id="3111310"/>
    <lineage>
        <taxon>Eukaryota</taxon>
        <taxon>Sar</taxon>
        <taxon>Stramenopiles</taxon>
        <taxon>Ochrophyta</taxon>
        <taxon>Dictyochophyceae</taxon>
        <taxon>Dictyochales</taxon>
        <taxon>Dictyochaceae</taxon>
        <taxon>Octactis</taxon>
    </lineage>
</organism>
<evidence type="ECO:0000313" key="2">
    <source>
        <dbReference type="EMBL" id="CAD9417585.1"/>
    </source>
</evidence>
<dbReference type="SMART" id="SM00745">
    <property type="entry name" value="MIT"/>
    <property type="match status" value="1"/>
</dbReference>